<keyword evidence="1" id="KW-0175">Coiled coil</keyword>
<feature type="region of interest" description="Disordered" evidence="2">
    <location>
        <begin position="153"/>
        <end position="237"/>
    </location>
</feature>
<name>A0AAV8ST76_9ROSI</name>
<protein>
    <submittedName>
        <fullName evidence="4">Uncharacterized protein</fullName>
    </submittedName>
</protein>
<evidence type="ECO:0000256" key="2">
    <source>
        <dbReference type="SAM" id="MobiDB-lite"/>
    </source>
</evidence>
<organism evidence="4 5">
    <name type="scientific">Erythroxylum novogranatense</name>
    <dbReference type="NCBI Taxonomy" id="1862640"/>
    <lineage>
        <taxon>Eukaryota</taxon>
        <taxon>Viridiplantae</taxon>
        <taxon>Streptophyta</taxon>
        <taxon>Embryophyta</taxon>
        <taxon>Tracheophyta</taxon>
        <taxon>Spermatophyta</taxon>
        <taxon>Magnoliopsida</taxon>
        <taxon>eudicotyledons</taxon>
        <taxon>Gunneridae</taxon>
        <taxon>Pentapetalae</taxon>
        <taxon>rosids</taxon>
        <taxon>fabids</taxon>
        <taxon>Malpighiales</taxon>
        <taxon>Erythroxylaceae</taxon>
        <taxon>Erythroxylum</taxon>
    </lineage>
</organism>
<feature type="compositionally biased region" description="Polar residues" evidence="2">
    <location>
        <begin position="215"/>
        <end position="231"/>
    </location>
</feature>
<evidence type="ECO:0000313" key="5">
    <source>
        <dbReference type="Proteomes" id="UP001159364"/>
    </source>
</evidence>
<reference evidence="4 5" key="1">
    <citation type="submission" date="2021-09" db="EMBL/GenBank/DDBJ databases">
        <title>Genomic insights and catalytic innovation underlie evolution of tropane alkaloids biosynthesis.</title>
        <authorList>
            <person name="Wang Y.-J."/>
            <person name="Tian T."/>
            <person name="Huang J.-P."/>
            <person name="Huang S.-X."/>
        </authorList>
    </citation>
    <scope>NUCLEOTIDE SEQUENCE [LARGE SCALE GENOMIC DNA]</scope>
    <source>
        <strain evidence="4">KIB-2018</strain>
        <tissue evidence="4">Leaf</tissue>
    </source>
</reference>
<keyword evidence="3" id="KW-1133">Transmembrane helix</keyword>
<accession>A0AAV8ST76</accession>
<feature type="compositionally biased region" description="Basic and acidic residues" evidence="2">
    <location>
        <begin position="153"/>
        <end position="168"/>
    </location>
</feature>
<comment type="caution">
    <text evidence="4">The sequence shown here is derived from an EMBL/GenBank/DDBJ whole genome shotgun (WGS) entry which is preliminary data.</text>
</comment>
<gene>
    <name evidence="4" type="ORF">K2173_019310</name>
</gene>
<feature type="coiled-coil region" evidence="1">
    <location>
        <begin position="101"/>
        <end position="128"/>
    </location>
</feature>
<evidence type="ECO:0000256" key="1">
    <source>
        <dbReference type="SAM" id="Coils"/>
    </source>
</evidence>
<feature type="compositionally biased region" description="Polar residues" evidence="2">
    <location>
        <begin position="169"/>
        <end position="180"/>
    </location>
</feature>
<dbReference type="Proteomes" id="UP001159364">
    <property type="component" value="Linkage Group LG09"/>
</dbReference>
<feature type="transmembrane region" description="Helical" evidence="3">
    <location>
        <begin position="70"/>
        <end position="89"/>
    </location>
</feature>
<sequence>MFRASRILGRPSSLSTRKLCTTKPPDNNNKIETNVSKYEAYRQLDKLDFMTAAKILFSDPPKKKKFGIDFHLVQLFFACLPSLAVYLVAQYARHEMRKMDAELEERKKKEVEEIAKEMELKAKKEKEARSADIWEVKERLDKLEEVVREIVVEPKKQPGSNETKDQSTTEKQPTAPTEPSDTNRRLESNKSSEKDHQNKENSAEVTSAVRPTAISGVTQQDQRSKIQSGGTSKDEIG</sequence>
<evidence type="ECO:0000313" key="4">
    <source>
        <dbReference type="EMBL" id="KAJ8755512.1"/>
    </source>
</evidence>
<keyword evidence="3" id="KW-0472">Membrane</keyword>
<proteinExistence type="predicted"/>
<dbReference type="EMBL" id="JAIWQS010000009">
    <property type="protein sequence ID" value="KAJ8755512.1"/>
    <property type="molecule type" value="Genomic_DNA"/>
</dbReference>
<dbReference type="PANTHER" id="PTHR36339">
    <property type="entry name" value="F23A5.5"/>
    <property type="match status" value="1"/>
</dbReference>
<keyword evidence="5" id="KW-1185">Reference proteome</keyword>
<evidence type="ECO:0000256" key="3">
    <source>
        <dbReference type="SAM" id="Phobius"/>
    </source>
</evidence>
<keyword evidence="3" id="KW-0812">Transmembrane</keyword>
<dbReference type="PANTHER" id="PTHR36339:SF2">
    <property type="entry name" value="F23A5.5"/>
    <property type="match status" value="1"/>
</dbReference>
<feature type="compositionally biased region" description="Basic and acidic residues" evidence="2">
    <location>
        <begin position="181"/>
        <end position="202"/>
    </location>
</feature>
<dbReference type="AlphaFoldDB" id="A0AAV8ST76"/>